<accession>A0ABV1HZ93</accession>
<protein>
    <recommendedName>
        <fullName evidence="3">16S rRNA (cytosine(967)-C(5))-methyltransferase</fullName>
        <ecNumber evidence="3">2.1.1.176</ecNumber>
    </recommendedName>
    <alternativeName>
        <fullName evidence="10">16S rRNA m5C967 methyltransferase</fullName>
    </alternativeName>
    <alternativeName>
        <fullName evidence="11">rRNA (cytosine-C(5)-)-methyltransferase RsmB</fullName>
    </alternativeName>
</protein>
<name>A0ABV1HZ93_9FIRM</name>
<feature type="binding site" evidence="13">
    <location>
        <position position="280"/>
    </location>
    <ligand>
        <name>S-adenosyl-L-methionine</name>
        <dbReference type="ChEBI" id="CHEBI:59789"/>
    </ligand>
</feature>
<dbReference type="InterPro" id="IPR029063">
    <property type="entry name" value="SAM-dependent_MTases_sf"/>
</dbReference>
<feature type="binding site" evidence="13">
    <location>
        <position position="307"/>
    </location>
    <ligand>
        <name>S-adenosyl-L-methionine</name>
        <dbReference type="ChEBI" id="CHEBI:59789"/>
    </ligand>
</feature>
<feature type="binding site" evidence="13">
    <location>
        <position position="325"/>
    </location>
    <ligand>
        <name>S-adenosyl-L-methionine</name>
        <dbReference type="ChEBI" id="CHEBI:59789"/>
    </ligand>
</feature>
<dbReference type="PANTHER" id="PTHR22807:SF53">
    <property type="entry name" value="RIBOSOMAL RNA SMALL SUBUNIT METHYLTRANSFERASE B-RELATED"/>
    <property type="match status" value="1"/>
</dbReference>
<evidence type="ECO:0000256" key="5">
    <source>
        <dbReference type="ARBA" id="ARBA00022552"/>
    </source>
</evidence>
<comment type="subcellular location">
    <subcellularLocation>
        <location evidence="2">Cytoplasm</location>
    </subcellularLocation>
</comment>
<dbReference type="PRINTS" id="PR02008">
    <property type="entry name" value="RCMTFAMILY"/>
</dbReference>
<dbReference type="NCBIfam" id="TIGR00563">
    <property type="entry name" value="rsmB"/>
    <property type="match status" value="1"/>
</dbReference>
<dbReference type="Proteomes" id="UP001470288">
    <property type="component" value="Unassembled WGS sequence"/>
</dbReference>
<dbReference type="GO" id="GO:0032259">
    <property type="term" value="P:methylation"/>
    <property type="evidence" value="ECO:0007669"/>
    <property type="project" value="UniProtKB-KW"/>
</dbReference>
<comment type="caution">
    <text evidence="15">The sequence shown here is derived from an EMBL/GenBank/DDBJ whole genome shotgun (WGS) entry which is preliminary data.</text>
</comment>
<evidence type="ECO:0000256" key="3">
    <source>
        <dbReference type="ARBA" id="ARBA00012140"/>
    </source>
</evidence>
<dbReference type="Pfam" id="PF01189">
    <property type="entry name" value="Methyltr_RsmB-F"/>
    <property type="match status" value="1"/>
</dbReference>
<keyword evidence="4" id="KW-0963">Cytoplasm</keyword>
<evidence type="ECO:0000259" key="14">
    <source>
        <dbReference type="PROSITE" id="PS51686"/>
    </source>
</evidence>
<dbReference type="InterPro" id="IPR054728">
    <property type="entry name" value="RsmB-like_ferredoxin"/>
</dbReference>
<keyword evidence="16" id="KW-1185">Reference proteome</keyword>
<evidence type="ECO:0000256" key="7">
    <source>
        <dbReference type="ARBA" id="ARBA00022679"/>
    </source>
</evidence>
<evidence type="ECO:0000256" key="6">
    <source>
        <dbReference type="ARBA" id="ARBA00022603"/>
    </source>
</evidence>
<dbReference type="InterPro" id="IPR006027">
    <property type="entry name" value="NusB_RsmB_TIM44"/>
</dbReference>
<comment type="function">
    <text evidence="1">Specifically methylates the cytosine at position 967 (m5C967) of 16S rRNA.</text>
</comment>
<evidence type="ECO:0000256" key="10">
    <source>
        <dbReference type="ARBA" id="ARBA00030399"/>
    </source>
</evidence>
<evidence type="ECO:0000256" key="12">
    <source>
        <dbReference type="ARBA" id="ARBA00047283"/>
    </source>
</evidence>
<evidence type="ECO:0000256" key="1">
    <source>
        <dbReference type="ARBA" id="ARBA00002724"/>
    </source>
</evidence>
<dbReference type="InterPro" id="IPR004573">
    <property type="entry name" value="rRNA_ssu_MeTfrase_B"/>
</dbReference>
<dbReference type="SUPFAM" id="SSF48013">
    <property type="entry name" value="NusB-like"/>
    <property type="match status" value="1"/>
</dbReference>
<dbReference type="SUPFAM" id="SSF53335">
    <property type="entry name" value="S-adenosyl-L-methionine-dependent methyltransferases"/>
    <property type="match status" value="1"/>
</dbReference>
<dbReference type="InterPro" id="IPR049560">
    <property type="entry name" value="MeTrfase_RsmB-F_NOP2_cat"/>
</dbReference>
<dbReference type="InterPro" id="IPR001678">
    <property type="entry name" value="MeTrfase_RsmB-F_NOP2_dom"/>
</dbReference>
<dbReference type="Pfam" id="PF22458">
    <property type="entry name" value="RsmF-B_ferredox"/>
    <property type="match status" value="1"/>
</dbReference>
<dbReference type="InterPro" id="IPR035926">
    <property type="entry name" value="NusB-like_sf"/>
</dbReference>
<evidence type="ECO:0000256" key="2">
    <source>
        <dbReference type="ARBA" id="ARBA00004496"/>
    </source>
</evidence>
<comment type="similarity">
    <text evidence="13">Belongs to the class I-like SAM-binding methyltransferase superfamily. RsmB/NOP family.</text>
</comment>
<sequence>MTDQVNTRGLALEFLLEVEKGALSHVALRGMLERYQYLDKQERAFLTRLCEGTLERRLELDAIINHFSKVPVKKQKPVIRNLLRMSVYQLKYMDQVPDSAVCNEAVRLAQKKGFGTLKGFVNGVLRSIARGIEEISFDDLSICYSTPQWIVDQWVEEYGKDKAVRMLADQYVEKPVTIRINETKTTKQQLKARLESEGVTVQEVDGMDCALAISGFDYLRALSSFREGLFHVQDVSSMQVALTAAPKEGDICLDVCAAPGGKSLHLAELLHGTGLVEARDLTDYKVELIQDNIDRSELTNIRAVCHDATVLDESWIGKADIVLADLPCSGLGVLNKKNDLKYRMTPEQQQELVELQHRILDIVWQYVKPGGKLIYSTCTVHKAENVETVDWFLKTHPFLLKKEIIMLPGVDKYDGFFIAGMERKEHD</sequence>
<feature type="binding site" evidence="13">
    <location>
        <begin position="256"/>
        <end position="262"/>
    </location>
    <ligand>
        <name>S-adenosyl-L-methionine</name>
        <dbReference type="ChEBI" id="CHEBI:59789"/>
    </ligand>
</feature>
<keyword evidence="8 13" id="KW-0949">S-adenosyl-L-methionine</keyword>
<dbReference type="GO" id="GO:0008168">
    <property type="term" value="F:methyltransferase activity"/>
    <property type="evidence" value="ECO:0007669"/>
    <property type="project" value="UniProtKB-KW"/>
</dbReference>
<evidence type="ECO:0000256" key="8">
    <source>
        <dbReference type="ARBA" id="ARBA00022691"/>
    </source>
</evidence>
<dbReference type="NCBIfam" id="NF011494">
    <property type="entry name" value="PRK14902.1"/>
    <property type="match status" value="1"/>
</dbReference>
<evidence type="ECO:0000256" key="11">
    <source>
        <dbReference type="ARBA" id="ARBA00031088"/>
    </source>
</evidence>
<reference evidence="15 16" key="1">
    <citation type="submission" date="2024-03" db="EMBL/GenBank/DDBJ databases">
        <title>Human intestinal bacterial collection.</title>
        <authorList>
            <person name="Pauvert C."/>
            <person name="Hitch T.C.A."/>
            <person name="Clavel T."/>
        </authorList>
    </citation>
    <scope>NUCLEOTIDE SEQUENCE [LARGE SCALE GENOMIC DNA]</scope>
    <source>
        <strain evidence="15 16">CLA-AA-H78B</strain>
    </source>
</reference>
<dbReference type="RefSeq" id="WP_349144045.1">
    <property type="nucleotide sequence ID" value="NZ_JBBMFC010000007.1"/>
</dbReference>
<dbReference type="Gene3D" id="3.30.70.1170">
    <property type="entry name" value="Sun protein, domain 3"/>
    <property type="match status" value="1"/>
</dbReference>
<evidence type="ECO:0000256" key="4">
    <source>
        <dbReference type="ARBA" id="ARBA00022490"/>
    </source>
</evidence>
<comment type="catalytic activity">
    <reaction evidence="12">
        <text>cytidine(967) in 16S rRNA + S-adenosyl-L-methionine = 5-methylcytidine(967) in 16S rRNA + S-adenosyl-L-homocysteine + H(+)</text>
        <dbReference type="Rhea" id="RHEA:42748"/>
        <dbReference type="Rhea" id="RHEA-COMP:10219"/>
        <dbReference type="Rhea" id="RHEA-COMP:10220"/>
        <dbReference type="ChEBI" id="CHEBI:15378"/>
        <dbReference type="ChEBI" id="CHEBI:57856"/>
        <dbReference type="ChEBI" id="CHEBI:59789"/>
        <dbReference type="ChEBI" id="CHEBI:74483"/>
        <dbReference type="ChEBI" id="CHEBI:82748"/>
        <dbReference type="EC" id="2.1.1.176"/>
    </reaction>
</comment>
<gene>
    <name evidence="15" type="primary">rsmB</name>
    <name evidence="15" type="ORF">WMO62_05235</name>
</gene>
<dbReference type="Gene3D" id="1.10.940.10">
    <property type="entry name" value="NusB-like"/>
    <property type="match status" value="1"/>
</dbReference>
<feature type="domain" description="SAM-dependent MTase RsmB/NOP-type" evidence="14">
    <location>
        <begin position="166"/>
        <end position="427"/>
    </location>
</feature>
<keyword evidence="6 13" id="KW-0489">Methyltransferase</keyword>
<evidence type="ECO:0000256" key="9">
    <source>
        <dbReference type="ARBA" id="ARBA00022884"/>
    </source>
</evidence>
<dbReference type="PANTHER" id="PTHR22807">
    <property type="entry name" value="NOP2 YEAST -RELATED NOL1/NOP2/FMU SUN DOMAIN-CONTAINING"/>
    <property type="match status" value="1"/>
</dbReference>
<dbReference type="EMBL" id="JBBMFC010000007">
    <property type="protein sequence ID" value="MEQ2578250.1"/>
    <property type="molecule type" value="Genomic_DNA"/>
</dbReference>
<keyword evidence="9 13" id="KW-0694">RNA-binding</keyword>
<dbReference type="PROSITE" id="PS51686">
    <property type="entry name" value="SAM_MT_RSMB_NOP"/>
    <property type="match status" value="1"/>
</dbReference>
<evidence type="ECO:0000256" key="13">
    <source>
        <dbReference type="PROSITE-ProRule" id="PRU01023"/>
    </source>
</evidence>
<dbReference type="EC" id="2.1.1.176" evidence="3"/>
<organism evidence="15 16">
    <name type="scientific">Hominiventricola aquisgranensis</name>
    <dbReference type="NCBI Taxonomy" id="3133164"/>
    <lineage>
        <taxon>Bacteria</taxon>
        <taxon>Bacillati</taxon>
        <taxon>Bacillota</taxon>
        <taxon>Clostridia</taxon>
        <taxon>Lachnospirales</taxon>
        <taxon>Lachnospiraceae</taxon>
        <taxon>Hominiventricola</taxon>
    </lineage>
</organism>
<feature type="active site" description="Nucleophile" evidence="13">
    <location>
        <position position="378"/>
    </location>
</feature>
<dbReference type="CDD" id="cd02440">
    <property type="entry name" value="AdoMet_MTases"/>
    <property type="match status" value="1"/>
</dbReference>
<evidence type="ECO:0000313" key="15">
    <source>
        <dbReference type="EMBL" id="MEQ2578250.1"/>
    </source>
</evidence>
<keyword evidence="5" id="KW-0698">rRNA processing</keyword>
<dbReference type="Pfam" id="PF01029">
    <property type="entry name" value="NusB"/>
    <property type="match status" value="1"/>
</dbReference>
<evidence type="ECO:0000313" key="16">
    <source>
        <dbReference type="Proteomes" id="UP001470288"/>
    </source>
</evidence>
<dbReference type="Gene3D" id="3.40.50.150">
    <property type="entry name" value="Vaccinia Virus protein VP39"/>
    <property type="match status" value="1"/>
</dbReference>
<keyword evidence="7 13" id="KW-0808">Transferase</keyword>
<proteinExistence type="inferred from homology"/>
<dbReference type="InterPro" id="IPR023267">
    <property type="entry name" value="RCMT"/>
</dbReference>